<dbReference type="AlphaFoldDB" id="A0A2P2N2E2"/>
<evidence type="ECO:0000313" key="1">
    <source>
        <dbReference type="EMBL" id="MBX36628.1"/>
    </source>
</evidence>
<proteinExistence type="predicted"/>
<accession>A0A2P2N2E2</accession>
<sequence length="40" mass="4717">MIEQQKIQKRRKKSSQISVLILASCSISRKKKASYKRQTH</sequence>
<reference evidence="1" key="1">
    <citation type="submission" date="2018-02" db="EMBL/GenBank/DDBJ databases">
        <title>Rhizophora mucronata_Transcriptome.</title>
        <authorList>
            <person name="Meera S.P."/>
            <person name="Sreeshan A."/>
            <person name="Augustine A."/>
        </authorList>
    </citation>
    <scope>NUCLEOTIDE SEQUENCE</scope>
    <source>
        <tissue evidence="1">Leaf</tissue>
    </source>
</reference>
<protein>
    <recommendedName>
        <fullName evidence="2">Lipoprotein</fullName>
    </recommendedName>
</protein>
<dbReference type="PROSITE" id="PS51257">
    <property type="entry name" value="PROKAR_LIPOPROTEIN"/>
    <property type="match status" value="1"/>
</dbReference>
<organism evidence="1">
    <name type="scientific">Rhizophora mucronata</name>
    <name type="common">Asiatic mangrove</name>
    <dbReference type="NCBI Taxonomy" id="61149"/>
    <lineage>
        <taxon>Eukaryota</taxon>
        <taxon>Viridiplantae</taxon>
        <taxon>Streptophyta</taxon>
        <taxon>Embryophyta</taxon>
        <taxon>Tracheophyta</taxon>
        <taxon>Spermatophyta</taxon>
        <taxon>Magnoliopsida</taxon>
        <taxon>eudicotyledons</taxon>
        <taxon>Gunneridae</taxon>
        <taxon>Pentapetalae</taxon>
        <taxon>rosids</taxon>
        <taxon>fabids</taxon>
        <taxon>Malpighiales</taxon>
        <taxon>Rhizophoraceae</taxon>
        <taxon>Rhizophora</taxon>
    </lineage>
</organism>
<evidence type="ECO:0008006" key="2">
    <source>
        <dbReference type="Google" id="ProtNLM"/>
    </source>
</evidence>
<name>A0A2P2N2E2_RHIMU</name>
<dbReference type="EMBL" id="GGEC01056144">
    <property type="protein sequence ID" value="MBX36628.1"/>
    <property type="molecule type" value="Transcribed_RNA"/>
</dbReference>